<dbReference type="AlphaFoldDB" id="A0AAV3IX87"/>
<evidence type="ECO:0000313" key="2">
    <source>
        <dbReference type="EMBL" id="EOU20458.1"/>
    </source>
</evidence>
<evidence type="ECO:0000313" key="3">
    <source>
        <dbReference type="Proteomes" id="UP000014104"/>
    </source>
</evidence>
<proteinExistence type="predicted"/>
<sequence>MEKYGDNFWYIILNDKRPKNRNVISIQIKKNYSIIELSTEADPDIIDQCKLIYLGQGFFF</sequence>
<reference evidence="2 4" key="2">
    <citation type="submission" date="2013-03" db="EMBL/GenBank/DDBJ databases">
        <title>The Genome Sequence of Enterococcus avium ATCC_14025 (PacBio/Illumina hybrid assembly).</title>
        <authorList>
            <consortium name="The Broad Institute Genomics Platform"/>
            <consortium name="The Broad Institute Genome Sequencing Center for Infectious Disease"/>
            <person name="Earl A."/>
            <person name="Russ C."/>
            <person name="Gilmore M."/>
            <person name="Surin D."/>
            <person name="Walker B."/>
            <person name="Young S."/>
            <person name="Zeng Q."/>
            <person name="Gargeya S."/>
            <person name="Fitzgerald M."/>
            <person name="Haas B."/>
            <person name="Abouelleil A."/>
            <person name="Allen A.W."/>
            <person name="Alvarado L."/>
            <person name="Arachchi H.M."/>
            <person name="Berlin A.M."/>
            <person name="Chapman S.B."/>
            <person name="Gainer-Dewar J."/>
            <person name="Goldberg J."/>
            <person name="Griggs A."/>
            <person name="Gujja S."/>
            <person name="Hansen M."/>
            <person name="Howarth C."/>
            <person name="Imamovic A."/>
            <person name="Ireland A."/>
            <person name="Larimer J."/>
            <person name="McCowan C."/>
            <person name="Murphy C."/>
            <person name="Pearson M."/>
            <person name="Poon T.W."/>
            <person name="Priest M."/>
            <person name="Roberts A."/>
            <person name="Saif S."/>
            <person name="Shea T."/>
            <person name="Sisk P."/>
            <person name="Sykes S."/>
            <person name="Wortman J."/>
            <person name="Nusbaum C."/>
            <person name="Birren B."/>
        </authorList>
    </citation>
    <scope>NUCLEOTIDE SEQUENCE [LARGE SCALE GENOMIC DNA]</scope>
    <source>
        <strain evidence="2 4">ATCC 14025</strain>
    </source>
</reference>
<dbReference type="EMBL" id="AHYV01000032">
    <property type="protein sequence ID" value="EOT42103.1"/>
    <property type="molecule type" value="Genomic_DNA"/>
</dbReference>
<accession>A0AAV3IX87</accession>
<evidence type="ECO:0000313" key="4">
    <source>
        <dbReference type="Proteomes" id="UP000014107"/>
    </source>
</evidence>
<evidence type="ECO:0000313" key="1">
    <source>
        <dbReference type="EMBL" id="EOT42103.1"/>
    </source>
</evidence>
<comment type="caution">
    <text evidence="2">The sequence shown here is derived from an EMBL/GenBank/DDBJ whole genome shotgun (WGS) entry which is preliminary data.</text>
</comment>
<dbReference type="RefSeq" id="WP_016180837.1">
    <property type="nucleotide sequence ID" value="NZ_KE136365.1"/>
</dbReference>
<reference evidence="1 3" key="1">
    <citation type="submission" date="2013-03" db="EMBL/GenBank/DDBJ databases">
        <title>The Genome Sequence of Enterococcus avium ATCC_14025 (Illumina only assembly).</title>
        <authorList>
            <consortium name="The Broad Institute Genomics Platform"/>
            <consortium name="The Broad Institute Genome Sequencing Center for Infectious Disease"/>
            <person name="Earl A."/>
            <person name="Russ C."/>
            <person name="Gilmore M."/>
            <person name="Surin D."/>
            <person name="Walker B."/>
            <person name="Young S."/>
            <person name="Zeng Q."/>
            <person name="Gargeya S."/>
            <person name="Fitzgerald M."/>
            <person name="Haas B."/>
            <person name="Abouelleil A."/>
            <person name="Allen A.W."/>
            <person name="Alvarado L."/>
            <person name="Arachchi H.M."/>
            <person name="Berlin A.M."/>
            <person name="Chapman S.B."/>
            <person name="Gainer-Dewar J."/>
            <person name="Goldberg J."/>
            <person name="Griggs A."/>
            <person name="Gujja S."/>
            <person name="Hansen M."/>
            <person name="Howarth C."/>
            <person name="Imamovic A."/>
            <person name="Ireland A."/>
            <person name="Larimer J."/>
            <person name="McCowan C."/>
            <person name="Murphy C."/>
            <person name="Pearson M."/>
            <person name="Poon T.W."/>
            <person name="Priest M."/>
            <person name="Roberts A."/>
            <person name="Saif S."/>
            <person name="Shea T."/>
            <person name="Sisk P."/>
            <person name="Sykes S."/>
            <person name="Wortman J."/>
            <person name="Nusbaum C."/>
            <person name="Birren B."/>
        </authorList>
    </citation>
    <scope>NUCLEOTIDE SEQUENCE [LARGE SCALE GENOMIC DNA]</scope>
    <source>
        <strain evidence="1 3">ATCC 14025</strain>
    </source>
</reference>
<protein>
    <submittedName>
        <fullName evidence="2">Uncharacterized protein</fullName>
    </submittedName>
</protein>
<dbReference type="Proteomes" id="UP000014104">
    <property type="component" value="Unassembled WGS sequence"/>
</dbReference>
<organism evidence="2 4">
    <name type="scientific">Enterococcus avium ATCC 14025</name>
    <dbReference type="NCBI Taxonomy" id="1140002"/>
    <lineage>
        <taxon>Bacteria</taxon>
        <taxon>Bacillati</taxon>
        <taxon>Bacillota</taxon>
        <taxon>Bacilli</taxon>
        <taxon>Lactobacillales</taxon>
        <taxon>Enterococcaceae</taxon>
        <taxon>Enterococcus</taxon>
    </lineage>
</organism>
<dbReference type="EMBL" id="ASWL01000004">
    <property type="protein sequence ID" value="EOU20458.1"/>
    <property type="molecule type" value="Genomic_DNA"/>
</dbReference>
<keyword evidence="3" id="KW-1185">Reference proteome</keyword>
<dbReference type="Proteomes" id="UP000014107">
    <property type="component" value="Unassembled WGS sequence"/>
</dbReference>
<name>A0AAV3IX87_ENTAV</name>
<gene>
    <name evidence="2" type="ORF">I570_02905</name>
    <name evidence="1" type="ORF">OMU_03026</name>
</gene>